<dbReference type="AlphaFoldDB" id="A0A9P4GK36"/>
<dbReference type="EMBL" id="ML976615">
    <property type="protein sequence ID" value="KAF1847082.1"/>
    <property type="molecule type" value="Genomic_DNA"/>
</dbReference>
<evidence type="ECO:0000256" key="1">
    <source>
        <dbReference type="SAM" id="MobiDB-lite"/>
    </source>
</evidence>
<reference evidence="2" key="1">
    <citation type="submission" date="2020-01" db="EMBL/GenBank/DDBJ databases">
        <authorList>
            <consortium name="DOE Joint Genome Institute"/>
            <person name="Haridas S."/>
            <person name="Albert R."/>
            <person name="Binder M."/>
            <person name="Bloem J."/>
            <person name="Labutti K."/>
            <person name="Salamov A."/>
            <person name="Andreopoulos B."/>
            <person name="Baker S.E."/>
            <person name="Barry K."/>
            <person name="Bills G."/>
            <person name="Bluhm B.H."/>
            <person name="Cannon C."/>
            <person name="Castanera R."/>
            <person name="Culley D.E."/>
            <person name="Daum C."/>
            <person name="Ezra D."/>
            <person name="Gonzalez J.B."/>
            <person name="Henrissat B."/>
            <person name="Kuo A."/>
            <person name="Liang C."/>
            <person name="Lipzen A."/>
            <person name="Lutzoni F."/>
            <person name="Magnuson J."/>
            <person name="Mondo S."/>
            <person name="Nolan M."/>
            <person name="Ohm R."/>
            <person name="Pangilinan J."/>
            <person name="Park H.-J."/>
            <person name="Ramirez L."/>
            <person name="Alfaro M."/>
            <person name="Sun H."/>
            <person name="Tritt A."/>
            <person name="Yoshinaga Y."/>
            <person name="Zwiers L.-H."/>
            <person name="Turgeon B.G."/>
            <person name="Goodwin S.B."/>
            <person name="Spatafora J.W."/>
            <person name="Crous P.W."/>
            <person name="Grigoriev I.V."/>
        </authorList>
    </citation>
    <scope>NUCLEOTIDE SEQUENCE</scope>
    <source>
        <strain evidence="2">CBS 394.84</strain>
    </source>
</reference>
<feature type="compositionally biased region" description="Basic and acidic residues" evidence="1">
    <location>
        <begin position="241"/>
        <end position="255"/>
    </location>
</feature>
<dbReference type="GeneID" id="63855752"/>
<dbReference type="OrthoDB" id="3794583at2759"/>
<gene>
    <name evidence="2" type="ORF">K460DRAFT_53213</name>
</gene>
<feature type="compositionally biased region" description="Polar residues" evidence="1">
    <location>
        <begin position="129"/>
        <end position="146"/>
    </location>
</feature>
<dbReference type="RefSeq" id="XP_040789645.1">
    <property type="nucleotide sequence ID" value="XM_040938496.1"/>
</dbReference>
<feature type="region of interest" description="Disordered" evidence="1">
    <location>
        <begin position="171"/>
        <end position="204"/>
    </location>
</feature>
<keyword evidence="3" id="KW-1185">Reference proteome</keyword>
<organism evidence="2 3">
    <name type="scientific">Cucurbitaria berberidis CBS 394.84</name>
    <dbReference type="NCBI Taxonomy" id="1168544"/>
    <lineage>
        <taxon>Eukaryota</taxon>
        <taxon>Fungi</taxon>
        <taxon>Dikarya</taxon>
        <taxon>Ascomycota</taxon>
        <taxon>Pezizomycotina</taxon>
        <taxon>Dothideomycetes</taxon>
        <taxon>Pleosporomycetidae</taxon>
        <taxon>Pleosporales</taxon>
        <taxon>Pleosporineae</taxon>
        <taxon>Cucurbitariaceae</taxon>
        <taxon>Cucurbitaria</taxon>
    </lineage>
</organism>
<accession>A0A9P4GK36</accession>
<feature type="compositionally biased region" description="Basic and acidic residues" evidence="1">
    <location>
        <begin position="271"/>
        <end position="281"/>
    </location>
</feature>
<protein>
    <submittedName>
        <fullName evidence="2">Uncharacterized protein</fullName>
    </submittedName>
</protein>
<feature type="region of interest" description="Disordered" evidence="1">
    <location>
        <begin position="1"/>
        <end position="146"/>
    </location>
</feature>
<feature type="region of interest" description="Disordered" evidence="1">
    <location>
        <begin position="220"/>
        <end position="300"/>
    </location>
</feature>
<feature type="compositionally biased region" description="Basic residues" evidence="1">
    <location>
        <begin position="257"/>
        <end position="270"/>
    </location>
</feature>
<feature type="compositionally biased region" description="Basic residues" evidence="1">
    <location>
        <begin position="282"/>
        <end position="293"/>
    </location>
</feature>
<name>A0A9P4GK36_9PLEO</name>
<feature type="compositionally biased region" description="Polar residues" evidence="1">
    <location>
        <begin position="10"/>
        <end position="22"/>
    </location>
</feature>
<dbReference type="Proteomes" id="UP000800039">
    <property type="component" value="Unassembled WGS sequence"/>
</dbReference>
<proteinExistence type="predicted"/>
<sequence length="408" mass="45248">MPTRSGKNFAVTTETPKSNVGLTPSPAIASGPLKRATKRMRPQDSDSIKARSHNINKRQKKSSATRTAPACLTSKPAKSRECPRPSHTASTSRENLCDAQAVDVRYDKTQKRTTQKDAGGRAGARRQDTAQNANTYSLSDPKSNLESQSAHVIDLTQDSDSDAMGCTMTRREIRVGEDDEAESDSRYALSRRQPGQARKTVRPAPQVNSELLMEEQEENFQPQIRVTKKAGAVSSKQNVNQDERHDSLHDIDVNHQKQTKKQKKATSKQKKALEKQEEKKLLKQRKADKKHEKKAHDLVKEKTQSRAVMFTVAEAITALEQAKNDPTSIPTIAYDLPTGACLTYPVQRSYHLGAMGRYGAAIVQSNPRDPRARNTLAAPTLLDGRVTKSSRPRQHTLNVAPPCRIMKA</sequence>
<feature type="compositionally biased region" description="Basic and acidic residues" evidence="1">
    <location>
        <begin position="104"/>
        <end position="119"/>
    </location>
</feature>
<comment type="caution">
    <text evidence="2">The sequence shown here is derived from an EMBL/GenBank/DDBJ whole genome shotgun (WGS) entry which is preliminary data.</text>
</comment>
<feature type="compositionally biased region" description="Basic residues" evidence="1">
    <location>
        <begin position="50"/>
        <end position="63"/>
    </location>
</feature>
<evidence type="ECO:0000313" key="3">
    <source>
        <dbReference type="Proteomes" id="UP000800039"/>
    </source>
</evidence>
<evidence type="ECO:0000313" key="2">
    <source>
        <dbReference type="EMBL" id="KAF1847082.1"/>
    </source>
</evidence>